<comment type="similarity">
    <text evidence="2">Belongs to the RLP family.</text>
</comment>
<keyword evidence="8 12" id="KW-1133">Transmembrane helix</keyword>
<dbReference type="eggNOG" id="KOG0619">
    <property type="taxonomic scope" value="Eukaryota"/>
</dbReference>
<dbReference type="InterPro" id="IPR046956">
    <property type="entry name" value="RLP23-like"/>
</dbReference>
<feature type="domain" description="Disease resistance R13L4/SHOC-2-like LRR" evidence="15">
    <location>
        <begin position="302"/>
        <end position="501"/>
    </location>
</feature>
<dbReference type="OMA" id="EVIHISF"/>
<keyword evidence="11" id="KW-0325">Glycoprotein</keyword>
<dbReference type="AlphaFoldDB" id="B9RMH0"/>
<dbReference type="KEGG" id="rcu:8286821"/>
<evidence type="ECO:0000256" key="10">
    <source>
        <dbReference type="ARBA" id="ARBA00023170"/>
    </source>
</evidence>
<proteinExistence type="inferred from homology"/>
<keyword evidence="10" id="KW-0675">Receptor</keyword>
<organism evidence="16 17">
    <name type="scientific">Ricinus communis</name>
    <name type="common">Castor bean</name>
    <dbReference type="NCBI Taxonomy" id="3988"/>
    <lineage>
        <taxon>Eukaryota</taxon>
        <taxon>Viridiplantae</taxon>
        <taxon>Streptophyta</taxon>
        <taxon>Embryophyta</taxon>
        <taxon>Tracheophyta</taxon>
        <taxon>Spermatophyta</taxon>
        <taxon>Magnoliopsida</taxon>
        <taxon>eudicotyledons</taxon>
        <taxon>Gunneridae</taxon>
        <taxon>Pentapetalae</taxon>
        <taxon>rosids</taxon>
        <taxon>fabids</taxon>
        <taxon>Malpighiales</taxon>
        <taxon>Euphorbiaceae</taxon>
        <taxon>Acalyphoideae</taxon>
        <taxon>Acalypheae</taxon>
        <taxon>Ricinus</taxon>
    </lineage>
</organism>
<dbReference type="FunCoup" id="B9RMH0">
    <property type="interactions" value="489"/>
</dbReference>
<gene>
    <name evidence="16" type="ORF">RCOM_1080820</name>
</gene>
<evidence type="ECO:0000256" key="9">
    <source>
        <dbReference type="ARBA" id="ARBA00023136"/>
    </source>
</evidence>
<dbReference type="InterPro" id="IPR055414">
    <property type="entry name" value="LRR_R13L4/SHOC2-like"/>
</dbReference>
<dbReference type="InterPro" id="IPR013210">
    <property type="entry name" value="LRR_N_plant-typ"/>
</dbReference>
<dbReference type="InParanoid" id="B9RMH0"/>
<feature type="transmembrane region" description="Helical" evidence="12">
    <location>
        <begin position="938"/>
        <end position="961"/>
    </location>
</feature>
<feature type="domain" description="Leucine-rich repeat-containing N-terminal plant-type" evidence="14">
    <location>
        <begin position="46"/>
        <end position="81"/>
    </location>
</feature>
<dbReference type="OrthoDB" id="844289at2759"/>
<keyword evidence="6 13" id="KW-0732">Signal</keyword>
<keyword evidence="17" id="KW-1185">Reference proteome</keyword>
<dbReference type="InterPro" id="IPR001611">
    <property type="entry name" value="Leu-rich_rpt"/>
</dbReference>
<evidence type="ECO:0000256" key="2">
    <source>
        <dbReference type="ARBA" id="ARBA00009592"/>
    </source>
</evidence>
<evidence type="ECO:0000256" key="8">
    <source>
        <dbReference type="ARBA" id="ARBA00022989"/>
    </source>
</evidence>
<dbReference type="Pfam" id="PF13855">
    <property type="entry name" value="LRR_8"/>
    <property type="match status" value="2"/>
</dbReference>
<keyword evidence="7" id="KW-0677">Repeat</keyword>
<evidence type="ECO:0000256" key="6">
    <source>
        <dbReference type="ARBA" id="ARBA00022729"/>
    </source>
</evidence>
<dbReference type="FunFam" id="3.80.10.10:FF:000111">
    <property type="entry name" value="LRR receptor-like serine/threonine-protein kinase ERECTA"/>
    <property type="match status" value="1"/>
</dbReference>
<evidence type="ECO:0000256" key="13">
    <source>
        <dbReference type="SAM" id="SignalP"/>
    </source>
</evidence>
<dbReference type="GO" id="GO:0016301">
    <property type="term" value="F:kinase activity"/>
    <property type="evidence" value="ECO:0007669"/>
    <property type="project" value="UniProtKB-KW"/>
</dbReference>
<dbReference type="STRING" id="3988.B9RMH0"/>
<dbReference type="FunFam" id="3.80.10.10:FF:000095">
    <property type="entry name" value="LRR receptor-like serine/threonine-protein kinase GSO1"/>
    <property type="match status" value="1"/>
</dbReference>
<evidence type="ECO:0000256" key="5">
    <source>
        <dbReference type="ARBA" id="ARBA00022692"/>
    </source>
</evidence>
<dbReference type="SMART" id="SM00369">
    <property type="entry name" value="LRR_TYP"/>
    <property type="match status" value="9"/>
</dbReference>
<reference evidence="17" key="1">
    <citation type="journal article" date="2010" name="Nat. Biotechnol.">
        <title>Draft genome sequence of the oilseed species Ricinus communis.</title>
        <authorList>
            <person name="Chan A.P."/>
            <person name="Crabtree J."/>
            <person name="Zhao Q."/>
            <person name="Lorenzi H."/>
            <person name="Orvis J."/>
            <person name="Puiu D."/>
            <person name="Melake-Berhan A."/>
            <person name="Jones K.M."/>
            <person name="Redman J."/>
            <person name="Chen G."/>
            <person name="Cahoon E.B."/>
            <person name="Gedil M."/>
            <person name="Stanke M."/>
            <person name="Haas B.J."/>
            <person name="Wortman J.R."/>
            <person name="Fraser-Liggett C.M."/>
            <person name="Ravel J."/>
            <person name="Rabinowicz P.D."/>
        </authorList>
    </citation>
    <scope>NUCLEOTIDE SEQUENCE [LARGE SCALE GENOMIC DNA]</scope>
    <source>
        <strain evidence="17">cv. Hale</strain>
    </source>
</reference>
<keyword evidence="16" id="KW-0418">Kinase</keyword>
<dbReference type="Pfam" id="PF00560">
    <property type="entry name" value="LRR_1"/>
    <property type="match status" value="6"/>
</dbReference>
<dbReference type="EMBL" id="EQ973789">
    <property type="protein sequence ID" value="EEF47493.1"/>
    <property type="molecule type" value="Genomic_DNA"/>
</dbReference>
<dbReference type="PANTHER" id="PTHR48063:SF29">
    <property type="entry name" value="LRR RECEPTOR-LIKE KINASE FAMILY PROTEIN"/>
    <property type="match status" value="1"/>
</dbReference>
<keyword evidence="4" id="KW-0433">Leucine-rich repeat</keyword>
<evidence type="ECO:0000256" key="3">
    <source>
        <dbReference type="ARBA" id="ARBA00022475"/>
    </source>
</evidence>
<feature type="chain" id="PRO_5002891149" evidence="13">
    <location>
        <begin position="27"/>
        <end position="997"/>
    </location>
</feature>
<dbReference type="SUPFAM" id="SSF52058">
    <property type="entry name" value="L domain-like"/>
    <property type="match status" value="3"/>
</dbReference>
<keyword evidence="3" id="KW-1003">Cell membrane</keyword>
<accession>B9RMH0</accession>
<dbReference type="PANTHER" id="PTHR48063">
    <property type="entry name" value="LRR RECEPTOR-LIKE KINASE"/>
    <property type="match status" value="1"/>
</dbReference>
<evidence type="ECO:0000256" key="4">
    <source>
        <dbReference type="ARBA" id="ARBA00022614"/>
    </source>
</evidence>
<evidence type="ECO:0000256" key="1">
    <source>
        <dbReference type="ARBA" id="ARBA00004251"/>
    </source>
</evidence>
<dbReference type="InterPro" id="IPR032675">
    <property type="entry name" value="LRR_dom_sf"/>
</dbReference>
<dbReference type="GO" id="GO:0005886">
    <property type="term" value="C:plasma membrane"/>
    <property type="evidence" value="ECO:0007669"/>
    <property type="project" value="UniProtKB-SubCell"/>
</dbReference>
<dbReference type="Gene3D" id="3.80.10.10">
    <property type="entry name" value="Ribonuclease Inhibitor"/>
    <property type="match status" value="3"/>
</dbReference>
<feature type="signal peptide" evidence="13">
    <location>
        <begin position="1"/>
        <end position="26"/>
    </location>
</feature>
<dbReference type="Pfam" id="PF08263">
    <property type="entry name" value="LRRNT_2"/>
    <property type="match status" value="1"/>
</dbReference>
<dbReference type="FunFam" id="3.80.10.10:FF:000383">
    <property type="entry name" value="Leucine-rich repeat receptor protein kinase EMS1"/>
    <property type="match status" value="1"/>
</dbReference>
<dbReference type="InterPro" id="IPR003591">
    <property type="entry name" value="Leu-rich_rpt_typical-subtyp"/>
</dbReference>
<keyword evidence="16" id="KW-0808">Transferase</keyword>
<evidence type="ECO:0000259" key="14">
    <source>
        <dbReference type="Pfam" id="PF08263"/>
    </source>
</evidence>
<evidence type="ECO:0000256" key="7">
    <source>
        <dbReference type="ARBA" id="ARBA00022737"/>
    </source>
</evidence>
<keyword evidence="5 12" id="KW-0812">Transmembrane</keyword>
<dbReference type="Pfam" id="PF23598">
    <property type="entry name" value="LRR_14"/>
    <property type="match status" value="1"/>
</dbReference>
<evidence type="ECO:0000313" key="16">
    <source>
        <dbReference type="EMBL" id="EEF47493.1"/>
    </source>
</evidence>
<evidence type="ECO:0000313" key="17">
    <source>
        <dbReference type="Proteomes" id="UP000008311"/>
    </source>
</evidence>
<evidence type="ECO:0000256" key="11">
    <source>
        <dbReference type="ARBA" id="ARBA00023180"/>
    </source>
</evidence>
<evidence type="ECO:0000259" key="15">
    <source>
        <dbReference type="Pfam" id="PF23598"/>
    </source>
</evidence>
<evidence type="ECO:0000256" key="12">
    <source>
        <dbReference type="SAM" id="Phobius"/>
    </source>
</evidence>
<keyword evidence="9 12" id="KW-0472">Membrane</keyword>
<name>B9RMH0_RICCO</name>
<dbReference type="Proteomes" id="UP000008311">
    <property type="component" value="Unassembled WGS sequence"/>
</dbReference>
<sequence length="997" mass="111296">MANLKTSFQLLSILLSLQIFLKSVSLEAITLSANSSHFNAGCIDIEREALIKFKADLKDPSGRLSSWVGKDCCSRLGVGCSRETGNIIMLDLKNRFPYTFINLEGDAYEKGMAAYRLSCLGGNLNPSLLELKYLYYLDLSFNNFQGLTIPSFIGSLSELTYLDLSSSSFFGLVPPHLGNLSNLRYLNLNSPSVLNISSYFQNLPHNYHVSDLNWITRLSHLEYLNLAYINLSSASPTWLQDINMLPSLSQLHLPFCNLYHFPQTLPMMNFSSLLLLDLEGNEFNTTIPQWLFNISTLMYPDLANCKIQGRLSNNDGRTLCNLKGLFLSDNKNTGEMTDFLESMSMCSNSSLEMLIVTRNRLSGQIPESIGKFKYLRTSQLGGNSFSGSIPLSIGNLSFLEDLSLNGNEMNGTIPDTIRQLSGLVSLDLAYNSWRGVVSEDHLSGLAKLKYFTVSSHRQSLADLRNKWIPAFSLKVFRMYDCHWGSTFPSWLKTQKNLSGLALANAGISGIIPDWVWKLSPQLGLLDLSSNQLEGELPSALQFKARAVIDLSSNRLEGPVPVWFNVSYLKLNSNLFSGVIPSNFFQEVPFLRSLYLSDNLINGSIPTSISRENSLQFLDLSRNQLSGNLHIPWKYLPDMIVINLSNNSLSGEIPPSICSCPYLQVLALFGNNLSGVPYLALRNCTELDTLDLGENGFSGSIPKWVGKNLLRLQLLSLRGNMFSGNIPPELCGLPALHVMDLAHNIFFGFIPPCLGNLSGLKTPAFYQPYSPNEYTYYSSRMVLVTKGRQLEYMHILSLVNLIDFSRNSFRGEIPEKITSLAYLGTLNLSQNQLTGKIPENIGELQRLETLDISLNHLSGSIPPSMSSMTLLSSLNLSYNNLSGPIPSANQFKTLNDPSIYEGNSQLCGSPLPTNCSTSTKEDSGFSGDEGEDESWIDMWWFYIALAPGFSLGFWVVCGTLILKKRWRYAYFRFVDRVKDRTFVVFTVSKARLQRKLGE</sequence>
<protein>
    <submittedName>
        <fullName evidence="16">Serine-threonine protein kinase, plant-type, putative</fullName>
    </submittedName>
</protein>
<comment type="subcellular location">
    <subcellularLocation>
        <location evidence="1">Cell membrane</location>
        <topology evidence="1">Single-pass type I membrane protein</topology>
    </subcellularLocation>
</comment>